<feature type="transmembrane region" description="Helical" evidence="6">
    <location>
        <begin position="114"/>
        <end position="132"/>
    </location>
</feature>
<dbReference type="KEGG" id="tper:IWA51_10880"/>
<dbReference type="EMBL" id="CP064936">
    <property type="protein sequence ID" value="QQA00746.1"/>
    <property type="molecule type" value="Genomic_DNA"/>
</dbReference>
<accession>A0A7T3V4X5</accession>
<gene>
    <name evidence="7" type="ORF">IWA51_10880</name>
</gene>
<dbReference type="PANTHER" id="PTHR30520:SF6">
    <property type="entry name" value="FORMATE_NITRATE FAMILY TRANSPORTER (EUROFUNG)"/>
    <property type="match status" value="1"/>
</dbReference>
<dbReference type="GO" id="GO:0015499">
    <property type="term" value="F:formate transmembrane transporter activity"/>
    <property type="evidence" value="ECO:0007669"/>
    <property type="project" value="TreeGrafter"/>
</dbReference>
<dbReference type="PANTHER" id="PTHR30520">
    <property type="entry name" value="FORMATE TRANSPORTER-RELATED"/>
    <property type="match status" value="1"/>
</dbReference>
<dbReference type="PROSITE" id="PS51257">
    <property type="entry name" value="PROKAR_LIPOPROTEIN"/>
    <property type="match status" value="1"/>
</dbReference>
<feature type="transmembrane region" description="Helical" evidence="6">
    <location>
        <begin position="69"/>
        <end position="94"/>
    </location>
</feature>
<evidence type="ECO:0000256" key="3">
    <source>
        <dbReference type="ARBA" id="ARBA00022989"/>
    </source>
</evidence>
<comment type="similarity">
    <text evidence="5">Belongs to the FNT transporter (TC 1.A.16) family.</text>
</comment>
<dbReference type="RefSeq" id="WP_177528644.1">
    <property type="nucleotide sequence ID" value="NZ_CBCSHE010000008.1"/>
</dbReference>
<dbReference type="GO" id="GO:0005886">
    <property type="term" value="C:plasma membrane"/>
    <property type="evidence" value="ECO:0007669"/>
    <property type="project" value="TreeGrafter"/>
</dbReference>
<reference evidence="7 8" key="1">
    <citation type="submission" date="2020-11" db="EMBL/GenBank/DDBJ databases">
        <title>Treponema Peruensis nv. sp., first commensal Treponema isolated from human feces.</title>
        <authorList>
            <person name="Belkhou C."/>
            <person name="Raes J."/>
        </authorList>
    </citation>
    <scope>NUCLEOTIDE SEQUENCE [LARGE SCALE GENOMIC DNA]</scope>
    <source>
        <strain evidence="7 8">RCC2812</strain>
    </source>
</reference>
<proteinExistence type="inferred from homology"/>
<protein>
    <submittedName>
        <fullName evidence="7">Formate/nitrite transporter family protein</fullName>
    </submittedName>
</protein>
<evidence type="ECO:0000256" key="1">
    <source>
        <dbReference type="ARBA" id="ARBA00004141"/>
    </source>
</evidence>
<keyword evidence="4 6" id="KW-0472">Membrane</keyword>
<dbReference type="Gene3D" id="1.20.1080.10">
    <property type="entry name" value="Glycerol uptake facilitator protein"/>
    <property type="match status" value="1"/>
</dbReference>
<evidence type="ECO:0000313" key="8">
    <source>
        <dbReference type="Proteomes" id="UP000595224"/>
    </source>
</evidence>
<evidence type="ECO:0000256" key="5">
    <source>
        <dbReference type="ARBA" id="ARBA00049660"/>
    </source>
</evidence>
<dbReference type="Proteomes" id="UP000595224">
    <property type="component" value="Chromosome"/>
</dbReference>
<dbReference type="Pfam" id="PF01226">
    <property type="entry name" value="Form_Nir_trans"/>
    <property type="match status" value="1"/>
</dbReference>
<organism evidence="7 8">
    <name type="scientific">Treponema peruense</name>
    <dbReference type="NCBI Taxonomy" id="2787628"/>
    <lineage>
        <taxon>Bacteria</taxon>
        <taxon>Pseudomonadati</taxon>
        <taxon>Spirochaetota</taxon>
        <taxon>Spirochaetia</taxon>
        <taxon>Spirochaetales</taxon>
        <taxon>Treponemataceae</taxon>
        <taxon>Treponema</taxon>
    </lineage>
</organism>
<keyword evidence="3 6" id="KW-1133">Transmembrane helix</keyword>
<feature type="transmembrane region" description="Helical" evidence="6">
    <location>
        <begin position="176"/>
        <end position="200"/>
    </location>
</feature>
<feature type="transmembrane region" description="Helical" evidence="6">
    <location>
        <begin position="144"/>
        <end position="164"/>
    </location>
</feature>
<sequence>MFSEIKKSVASGLLITIGGCVYLTCNEYGLGWFGSILFSAGLFTICEYQFNLYTGKVGYIACNFKDTRYILLVLRILLVNLLTSFLMGILVGRYFPVVSGAAKKIYEAKLNCSLVKSFISAVFCGILMYLAVDTWKRGKKIGVFIYIPVFIMCGFDHSIANSFYNGAALGEHTFTLANAALTTVVILGNAAGGMIFPLLIKER</sequence>
<dbReference type="AlphaFoldDB" id="A0A7T3V4X5"/>
<evidence type="ECO:0000256" key="4">
    <source>
        <dbReference type="ARBA" id="ARBA00023136"/>
    </source>
</evidence>
<feature type="transmembrane region" description="Helical" evidence="6">
    <location>
        <begin position="30"/>
        <end position="48"/>
    </location>
</feature>
<comment type="subcellular location">
    <subcellularLocation>
        <location evidence="1">Membrane</location>
        <topology evidence="1">Multi-pass membrane protein</topology>
    </subcellularLocation>
</comment>
<name>A0A7T3V4X5_9SPIR</name>
<evidence type="ECO:0000256" key="6">
    <source>
        <dbReference type="SAM" id="Phobius"/>
    </source>
</evidence>
<evidence type="ECO:0000256" key="2">
    <source>
        <dbReference type="ARBA" id="ARBA00022692"/>
    </source>
</evidence>
<feature type="transmembrane region" description="Helical" evidence="6">
    <location>
        <begin position="7"/>
        <end position="24"/>
    </location>
</feature>
<keyword evidence="2 6" id="KW-0812">Transmembrane</keyword>
<dbReference type="InterPro" id="IPR000292">
    <property type="entry name" value="For/NO2_transpt"/>
</dbReference>
<evidence type="ECO:0000313" key="7">
    <source>
        <dbReference type="EMBL" id="QQA00746.1"/>
    </source>
</evidence>
<keyword evidence="8" id="KW-1185">Reference proteome</keyword>
<dbReference type="InterPro" id="IPR023271">
    <property type="entry name" value="Aquaporin-like"/>
</dbReference>